<dbReference type="PROSITE" id="PS00894">
    <property type="entry name" value="HTH_DEOR_1"/>
    <property type="match status" value="1"/>
</dbReference>
<name>A0A1H8UYQ9_9EURY</name>
<dbReference type="InterPro" id="IPR014036">
    <property type="entry name" value="DeoR-like_C"/>
</dbReference>
<dbReference type="Proteomes" id="UP000199126">
    <property type="component" value="Unassembled WGS sequence"/>
</dbReference>
<dbReference type="AlphaFoldDB" id="A0A1H8UYQ9"/>
<evidence type="ECO:0000256" key="2">
    <source>
        <dbReference type="ARBA" id="ARBA00023125"/>
    </source>
</evidence>
<accession>A0A1H8UYQ9</accession>
<dbReference type="Gene3D" id="1.10.10.10">
    <property type="entry name" value="Winged helix-like DNA-binding domain superfamily/Winged helix DNA-binding domain"/>
    <property type="match status" value="1"/>
</dbReference>
<evidence type="ECO:0000259" key="4">
    <source>
        <dbReference type="PROSITE" id="PS51000"/>
    </source>
</evidence>
<keyword evidence="2" id="KW-0238">DNA-binding</keyword>
<dbReference type="RefSeq" id="WP_089826663.1">
    <property type="nucleotide sequence ID" value="NZ_FODV01000013.1"/>
</dbReference>
<dbReference type="PRINTS" id="PR00037">
    <property type="entry name" value="HTHLACR"/>
</dbReference>
<dbReference type="EMBL" id="FODV01000013">
    <property type="protein sequence ID" value="SEP08362.1"/>
    <property type="molecule type" value="Genomic_DNA"/>
</dbReference>
<dbReference type="InterPro" id="IPR053563">
    <property type="entry name" value="Glycerol_resp_trans_regulator"/>
</dbReference>
<keyword evidence="3" id="KW-0804">Transcription</keyword>
<dbReference type="PROSITE" id="PS51000">
    <property type="entry name" value="HTH_DEOR_2"/>
    <property type="match status" value="1"/>
</dbReference>
<dbReference type="Pfam" id="PF08220">
    <property type="entry name" value="HTH_DeoR"/>
    <property type="match status" value="1"/>
</dbReference>
<keyword evidence="6" id="KW-1185">Reference proteome</keyword>
<evidence type="ECO:0000256" key="3">
    <source>
        <dbReference type="ARBA" id="ARBA00023163"/>
    </source>
</evidence>
<dbReference type="GO" id="GO:0003700">
    <property type="term" value="F:DNA-binding transcription factor activity"/>
    <property type="evidence" value="ECO:0007669"/>
    <property type="project" value="InterPro"/>
</dbReference>
<dbReference type="InterPro" id="IPR001034">
    <property type="entry name" value="DeoR_HTH"/>
</dbReference>
<dbReference type="InterPro" id="IPR037171">
    <property type="entry name" value="NagB/RpiA_transferase-like"/>
</dbReference>
<organism evidence="5 6">
    <name type="scientific">Halogranum amylolyticum</name>
    <dbReference type="NCBI Taxonomy" id="660520"/>
    <lineage>
        <taxon>Archaea</taxon>
        <taxon>Methanobacteriati</taxon>
        <taxon>Methanobacteriota</taxon>
        <taxon>Stenosarchaea group</taxon>
        <taxon>Halobacteria</taxon>
        <taxon>Halobacteriales</taxon>
        <taxon>Haloferacaceae</taxon>
    </lineage>
</organism>
<dbReference type="InterPro" id="IPR036390">
    <property type="entry name" value="WH_DNA-bd_sf"/>
</dbReference>
<proteinExistence type="predicted"/>
<keyword evidence="1" id="KW-0805">Transcription regulation</keyword>
<dbReference type="Pfam" id="PF00455">
    <property type="entry name" value="DeoRC"/>
    <property type="match status" value="1"/>
</dbReference>
<dbReference type="PANTHER" id="PTHR30363">
    <property type="entry name" value="HTH-TYPE TRANSCRIPTIONAL REGULATOR SRLR-RELATED"/>
    <property type="match status" value="1"/>
</dbReference>
<dbReference type="InterPro" id="IPR036388">
    <property type="entry name" value="WH-like_DNA-bd_sf"/>
</dbReference>
<evidence type="ECO:0000313" key="6">
    <source>
        <dbReference type="Proteomes" id="UP000199126"/>
    </source>
</evidence>
<dbReference type="InterPro" id="IPR050313">
    <property type="entry name" value="Carb_Metab_HTH_regulators"/>
</dbReference>
<gene>
    <name evidence="5" type="ORF">SAMN04487948_11370</name>
</gene>
<sequence length="259" mass="28787">MTTPEQRRRSITELVTKHGGLSVEELATHLEVSASTVRRDLTNLAERNLVERTHGGAVPVTNVGVERPFNRRFVQHLERKQAIAERAVEEIPEGHVVYFDAGTTTMQVAKETPDDGSTIVVTSSPLLLPQLSREDGTVKLTGGEFRNETKALVGPTTEDYIRNSNFDLAFIGVNGIEPNGMLSAPNESEAKIKELAVKHSTRTIVVTVVQKFGEQSFRRFGSIDDIDLLITDERVPDEYRDLFEDTELVESVFDSAVHD</sequence>
<dbReference type="OrthoDB" id="174736at2157"/>
<evidence type="ECO:0000313" key="5">
    <source>
        <dbReference type="EMBL" id="SEP08362.1"/>
    </source>
</evidence>
<protein>
    <submittedName>
        <fullName evidence="5">Transcriptional regulator, DeoR family</fullName>
    </submittedName>
</protein>
<dbReference type="InterPro" id="IPR011991">
    <property type="entry name" value="ArsR-like_HTH"/>
</dbReference>
<reference evidence="6" key="1">
    <citation type="submission" date="2016-10" db="EMBL/GenBank/DDBJ databases">
        <authorList>
            <person name="Varghese N."/>
            <person name="Submissions S."/>
        </authorList>
    </citation>
    <scope>NUCLEOTIDE SEQUENCE [LARGE SCALE GENOMIC DNA]</scope>
    <source>
        <strain evidence="6">CGMCC 1.10121</strain>
    </source>
</reference>
<dbReference type="CDD" id="cd00090">
    <property type="entry name" value="HTH_ARSR"/>
    <property type="match status" value="1"/>
</dbReference>
<dbReference type="SMART" id="SM00420">
    <property type="entry name" value="HTH_DEOR"/>
    <property type="match status" value="1"/>
</dbReference>
<feature type="domain" description="HTH deoR-type" evidence="4">
    <location>
        <begin position="4"/>
        <end position="59"/>
    </location>
</feature>
<evidence type="ECO:0000256" key="1">
    <source>
        <dbReference type="ARBA" id="ARBA00023015"/>
    </source>
</evidence>
<dbReference type="SMART" id="SM01134">
    <property type="entry name" value="DeoRC"/>
    <property type="match status" value="1"/>
</dbReference>
<dbReference type="InterPro" id="IPR018356">
    <property type="entry name" value="Tscrpt_reg_HTH_DeoR_CS"/>
</dbReference>
<dbReference type="SUPFAM" id="SSF46785">
    <property type="entry name" value="Winged helix' DNA-binding domain"/>
    <property type="match status" value="1"/>
</dbReference>
<dbReference type="NCBIfam" id="NF041397">
    <property type="entry name" value="TranRegGlpR_Halo"/>
    <property type="match status" value="1"/>
</dbReference>
<dbReference type="GO" id="GO:0003677">
    <property type="term" value="F:DNA binding"/>
    <property type="evidence" value="ECO:0007669"/>
    <property type="project" value="UniProtKB-KW"/>
</dbReference>
<dbReference type="PANTHER" id="PTHR30363:SF44">
    <property type="entry name" value="AGA OPERON TRANSCRIPTIONAL REPRESSOR-RELATED"/>
    <property type="match status" value="1"/>
</dbReference>
<dbReference type="SUPFAM" id="SSF100950">
    <property type="entry name" value="NagB/RpiA/CoA transferase-like"/>
    <property type="match status" value="1"/>
</dbReference>
<dbReference type="Gene3D" id="3.40.50.1360">
    <property type="match status" value="1"/>
</dbReference>